<keyword evidence="6" id="KW-0479">Metal-binding</keyword>
<dbReference type="InterPro" id="IPR038987">
    <property type="entry name" value="MoeA-like"/>
</dbReference>
<dbReference type="CDD" id="cd00887">
    <property type="entry name" value="MoeA"/>
    <property type="match status" value="1"/>
</dbReference>
<dbReference type="Proteomes" id="UP001213907">
    <property type="component" value="Chromosome"/>
</dbReference>
<gene>
    <name evidence="8" type="ORF">AFIC_003114</name>
</gene>
<keyword evidence="9" id="KW-1185">Reference proteome</keyword>
<organism evidence="8 9">
    <name type="scientific">Afipia carboxydohydrogena</name>
    <name type="common">Pseudomonas carboxydohydrogena</name>
    <dbReference type="NCBI Taxonomy" id="290"/>
    <lineage>
        <taxon>Bacteria</taxon>
        <taxon>Pseudomonadati</taxon>
        <taxon>Pseudomonadota</taxon>
        <taxon>Alphaproteobacteria</taxon>
        <taxon>Hyphomicrobiales</taxon>
        <taxon>Nitrobacteraceae</taxon>
        <taxon>Afipia</taxon>
    </lineage>
</organism>
<dbReference type="NCBIfam" id="NF045515">
    <property type="entry name" value="Glp_gephyrin"/>
    <property type="match status" value="1"/>
</dbReference>
<dbReference type="RefSeq" id="WP_275247114.1">
    <property type="nucleotide sequence ID" value="NZ_BAABDX010000001.1"/>
</dbReference>
<evidence type="ECO:0000313" key="9">
    <source>
        <dbReference type="Proteomes" id="UP001213907"/>
    </source>
</evidence>
<dbReference type="PANTHER" id="PTHR10192">
    <property type="entry name" value="MOLYBDOPTERIN BIOSYNTHESIS PROTEIN"/>
    <property type="match status" value="1"/>
</dbReference>
<dbReference type="InterPro" id="IPR036135">
    <property type="entry name" value="MoeA_linker/N_sf"/>
</dbReference>
<dbReference type="InterPro" id="IPR036425">
    <property type="entry name" value="MoaB/Mog-like_dom_sf"/>
</dbReference>
<evidence type="ECO:0000256" key="3">
    <source>
        <dbReference type="ARBA" id="ARBA00010763"/>
    </source>
</evidence>
<evidence type="ECO:0000256" key="5">
    <source>
        <dbReference type="ARBA" id="ARBA00047317"/>
    </source>
</evidence>
<keyword evidence="4 6" id="KW-0501">Molybdenum cofactor biosynthesis</keyword>
<dbReference type="Pfam" id="PF03453">
    <property type="entry name" value="MoeA_N"/>
    <property type="match status" value="1"/>
</dbReference>
<dbReference type="Gene3D" id="2.40.340.10">
    <property type="entry name" value="MoeA, C-terminal, domain IV"/>
    <property type="match status" value="1"/>
</dbReference>
<comment type="similarity">
    <text evidence="3 6">Belongs to the MoeA family.</text>
</comment>
<accession>A0ABY8BNH4</accession>
<sequence>MNVHQSLIQQDMNDCTKGQSLLPLQQAQEIFLNDVQPIAGTVSICLNQAMSRITAADITTDISLPRFDNSAMDGFGIRLEDLSMAFPRTFQLTGRAAAGHSATSNCTPGSAIRILTGARVPPDVAAIIPQEQVTLAGDTILISSVPRPGANIRRQGEDILAGSIILPEGTMIDARHIAMLAAVGLTQIQVVRPLRIGLISTGDELADNGWDLNQNGIVDVNRPMLRSLMVSPMFDIMDFGICPDDPELLSQALKDAARSVDLVISSGGISGSETDCLQRAILKSGGEYQRLSVAIRPGKPIAKGCIGAMTIVGLPGNPISALINFLLFARPALFAKLGIELPHLISTKARCTEDLPRRFNRSEFIPVQVGKTNEEGEPLIYKLGSGSSSSLSPLVAADGFALVQSGTGFVEAGEPLDFYPFKNAFSVS</sequence>
<keyword evidence="6" id="KW-0500">Molybdenum</keyword>
<dbReference type="Gene3D" id="2.170.190.11">
    <property type="entry name" value="Molybdopterin biosynthesis moea protein, domain 3"/>
    <property type="match status" value="1"/>
</dbReference>
<evidence type="ECO:0000259" key="7">
    <source>
        <dbReference type="SMART" id="SM00852"/>
    </source>
</evidence>
<dbReference type="Pfam" id="PF03454">
    <property type="entry name" value="MoeA_C"/>
    <property type="match status" value="1"/>
</dbReference>
<dbReference type="Pfam" id="PF00994">
    <property type="entry name" value="MoCF_biosynth"/>
    <property type="match status" value="1"/>
</dbReference>
<dbReference type="SUPFAM" id="SSF63867">
    <property type="entry name" value="MoeA C-terminal domain-like"/>
    <property type="match status" value="1"/>
</dbReference>
<dbReference type="InterPro" id="IPR005110">
    <property type="entry name" value="MoeA_linker/N"/>
</dbReference>
<dbReference type="Gene3D" id="3.40.980.10">
    <property type="entry name" value="MoaB/Mog-like domain"/>
    <property type="match status" value="1"/>
</dbReference>
<dbReference type="Gene3D" id="3.90.105.10">
    <property type="entry name" value="Molybdopterin biosynthesis moea protein, domain 2"/>
    <property type="match status" value="1"/>
</dbReference>
<dbReference type="PANTHER" id="PTHR10192:SF5">
    <property type="entry name" value="GEPHYRIN"/>
    <property type="match status" value="1"/>
</dbReference>
<dbReference type="InterPro" id="IPR036688">
    <property type="entry name" value="MoeA_C_domain_IV_sf"/>
</dbReference>
<evidence type="ECO:0000256" key="1">
    <source>
        <dbReference type="ARBA" id="ARBA00002901"/>
    </source>
</evidence>
<name>A0ABY8BNH4_AFICR</name>
<evidence type="ECO:0000256" key="6">
    <source>
        <dbReference type="RuleBase" id="RU365090"/>
    </source>
</evidence>
<dbReference type="SUPFAM" id="SSF63882">
    <property type="entry name" value="MoeA N-terminal region -like"/>
    <property type="match status" value="1"/>
</dbReference>
<evidence type="ECO:0000256" key="4">
    <source>
        <dbReference type="ARBA" id="ARBA00023150"/>
    </source>
</evidence>
<keyword evidence="6" id="KW-0460">Magnesium</keyword>
<reference evidence="8 9" key="1">
    <citation type="submission" date="2022-11" db="EMBL/GenBank/DDBJ databases">
        <authorList>
            <person name="Siebert D."/>
            <person name="Busche T."/>
            <person name="Saydam E."/>
            <person name="Kalinowski J."/>
            <person name="Ruckert C."/>
            <person name="Blombach B."/>
        </authorList>
    </citation>
    <scope>NUCLEOTIDE SEQUENCE [LARGE SCALE GENOMIC DNA]</scope>
    <source>
        <strain evidence="8 9">DSM 1083</strain>
    </source>
</reference>
<dbReference type="EC" id="2.10.1.1" evidence="6"/>
<comment type="catalytic activity">
    <reaction evidence="5">
        <text>adenylyl-molybdopterin + molybdate = Mo-molybdopterin + AMP + H(+)</text>
        <dbReference type="Rhea" id="RHEA:35047"/>
        <dbReference type="ChEBI" id="CHEBI:15378"/>
        <dbReference type="ChEBI" id="CHEBI:36264"/>
        <dbReference type="ChEBI" id="CHEBI:62727"/>
        <dbReference type="ChEBI" id="CHEBI:71302"/>
        <dbReference type="ChEBI" id="CHEBI:456215"/>
        <dbReference type="EC" id="2.10.1.1"/>
    </reaction>
</comment>
<comment type="pathway">
    <text evidence="2 6">Cofactor biosynthesis; molybdopterin biosynthesis.</text>
</comment>
<keyword evidence="6" id="KW-0808">Transferase</keyword>
<comment type="cofactor">
    <cofactor evidence="6">
        <name>Mg(2+)</name>
        <dbReference type="ChEBI" id="CHEBI:18420"/>
    </cofactor>
</comment>
<dbReference type="EMBL" id="CP113162">
    <property type="protein sequence ID" value="WEF51520.1"/>
    <property type="molecule type" value="Genomic_DNA"/>
</dbReference>
<dbReference type="InterPro" id="IPR001453">
    <property type="entry name" value="MoaB/Mog_dom"/>
</dbReference>
<dbReference type="SUPFAM" id="SSF53218">
    <property type="entry name" value="Molybdenum cofactor biosynthesis proteins"/>
    <property type="match status" value="1"/>
</dbReference>
<comment type="function">
    <text evidence="1 6">Catalyzes the insertion of molybdate into adenylated molybdopterin with the concomitant release of AMP.</text>
</comment>
<dbReference type="SMART" id="SM00852">
    <property type="entry name" value="MoCF_biosynth"/>
    <property type="match status" value="1"/>
</dbReference>
<evidence type="ECO:0000256" key="2">
    <source>
        <dbReference type="ARBA" id="ARBA00005046"/>
    </source>
</evidence>
<proteinExistence type="inferred from homology"/>
<protein>
    <recommendedName>
        <fullName evidence="6">Molybdopterin molybdenumtransferase</fullName>
        <ecNumber evidence="6">2.10.1.1</ecNumber>
    </recommendedName>
</protein>
<feature type="domain" description="MoaB/Mog" evidence="7">
    <location>
        <begin position="197"/>
        <end position="335"/>
    </location>
</feature>
<evidence type="ECO:0000313" key="8">
    <source>
        <dbReference type="EMBL" id="WEF51520.1"/>
    </source>
</evidence>
<dbReference type="InterPro" id="IPR005111">
    <property type="entry name" value="MoeA_C_domain_IV"/>
</dbReference>